<feature type="compositionally biased region" description="Basic residues" evidence="6">
    <location>
        <begin position="332"/>
        <end position="345"/>
    </location>
</feature>
<dbReference type="GO" id="GO:0005730">
    <property type="term" value="C:nucleolus"/>
    <property type="evidence" value="ECO:0007669"/>
    <property type="project" value="UniProtKB-SubCell"/>
</dbReference>
<comment type="subcellular location">
    <subcellularLocation>
        <location evidence="1">Nucleus</location>
        <location evidence="1">Nucleolus</location>
    </subcellularLocation>
</comment>
<dbReference type="Gene3D" id="3.30.70.330">
    <property type="match status" value="2"/>
</dbReference>
<reference evidence="8 9" key="1">
    <citation type="journal article" date="2011" name="Proc. Natl. Acad. Sci. U.S.A.">
        <title>Niche of harmful alga Aureococcus anophagefferens revealed through ecogenomics.</title>
        <authorList>
            <person name="Gobler C.J."/>
            <person name="Berry D.L."/>
            <person name="Dyhrman S.T."/>
            <person name="Wilhelm S.W."/>
            <person name="Salamov A."/>
            <person name="Lobanov A.V."/>
            <person name="Zhang Y."/>
            <person name="Collier J.L."/>
            <person name="Wurch L.L."/>
            <person name="Kustka A.B."/>
            <person name="Dill B.D."/>
            <person name="Shah M."/>
            <person name="VerBerkmoes N.C."/>
            <person name="Kuo A."/>
            <person name="Terry A."/>
            <person name="Pangilinan J."/>
            <person name="Lindquist E.A."/>
            <person name="Lucas S."/>
            <person name="Paulsen I.T."/>
            <person name="Hattenrath-Lehmann T.K."/>
            <person name="Talmage S.C."/>
            <person name="Walker E.A."/>
            <person name="Koch F."/>
            <person name="Burson A.M."/>
            <person name="Marcoval M.A."/>
            <person name="Tang Y.Z."/>
            <person name="Lecleir G.R."/>
            <person name="Coyne K.J."/>
            <person name="Berg G.M."/>
            <person name="Bertrand E.M."/>
            <person name="Saito M.A."/>
            <person name="Gladyshev V.N."/>
            <person name="Grigoriev I.V."/>
        </authorList>
    </citation>
    <scope>NUCLEOTIDE SEQUENCE [LARGE SCALE GENOMIC DNA]</scope>
    <source>
        <strain evidence="9">CCMP 1984</strain>
    </source>
</reference>
<dbReference type="RefSeq" id="XP_009035959.1">
    <property type="nucleotide sequence ID" value="XM_009037711.1"/>
</dbReference>
<dbReference type="GeneID" id="20228132"/>
<feature type="domain" description="RRM" evidence="7">
    <location>
        <begin position="119"/>
        <end position="207"/>
    </location>
</feature>
<proteinExistence type="inferred from homology"/>
<dbReference type="InterPro" id="IPR000504">
    <property type="entry name" value="RRM_dom"/>
</dbReference>
<feature type="compositionally biased region" description="Low complexity" evidence="6">
    <location>
        <begin position="13"/>
        <end position="40"/>
    </location>
</feature>
<dbReference type="PANTHER" id="PTHR23236">
    <property type="entry name" value="EUKARYOTIC TRANSLATION INITIATION FACTOR 4B/4H"/>
    <property type="match status" value="1"/>
</dbReference>
<evidence type="ECO:0000256" key="1">
    <source>
        <dbReference type="ARBA" id="ARBA00004604"/>
    </source>
</evidence>
<feature type="domain" description="RRM" evidence="7">
    <location>
        <begin position="252"/>
        <end position="342"/>
    </location>
</feature>
<dbReference type="EMBL" id="GL833125">
    <property type="protein sequence ID" value="EGB09934.1"/>
    <property type="molecule type" value="Genomic_DNA"/>
</dbReference>
<dbReference type="InParanoid" id="F0Y4N9"/>
<keyword evidence="9" id="KW-1185">Reference proteome</keyword>
<feature type="region of interest" description="Disordered" evidence="6">
    <location>
        <begin position="80"/>
        <end position="118"/>
    </location>
</feature>
<evidence type="ECO:0000313" key="8">
    <source>
        <dbReference type="EMBL" id="EGB09934.1"/>
    </source>
</evidence>
<dbReference type="PANTHER" id="PTHR23236:SF25">
    <property type="entry name" value="RNA-BINDING PROTEIN 34"/>
    <property type="match status" value="1"/>
</dbReference>
<dbReference type="OrthoDB" id="442677at2759"/>
<accession>F0Y4N9</accession>
<feature type="region of interest" description="Disordered" evidence="6">
    <location>
        <begin position="1"/>
        <end position="49"/>
    </location>
</feature>
<feature type="compositionally biased region" description="Low complexity" evidence="6">
    <location>
        <begin position="377"/>
        <end position="408"/>
    </location>
</feature>
<dbReference type="eggNOG" id="KOG0118">
    <property type="taxonomic scope" value="Eukaryota"/>
</dbReference>
<feature type="compositionally biased region" description="Low complexity" evidence="6">
    <location>
        <begin position="88"/>
        <end position="112"/>
    </location>
</feature>
<evidence type="ECO:0000256" key="4">
    <source>
        <dbReference type="ARBA" id="ARBA00023242"/>
    </source>
</evidence>
<protein>
    <recommendedName>
        <fullName evidence="7">RRM domain-containing protein</fullName>
    </recommendedName>
</protein>
<name>F0Y4N9_AURAN</name>
<evidence type="ECO:0000256" key="3">
    <source>
        <dbReference type="ARBA" id="ARBA00022884"/>
    </source>
</evidence>
<dbReference type="AlphaFoldDB" id="F0Y4N9"/>
<dbReference type="PROSITE" id="PS50102">
    <property type="entry name" value="RRM"/>
    <property type="match status" value="2"/>
</dbReference>
<feature type="compositionally biased region" description="Basic and acidic residues" evidence="6">
    <location>
        <begin position="409"/>
        <end position="424"/>
    </location>
</feature>
<dbReference type="Pfam" id="PF00076">
    <property type="entry name" value="RRM_1"/>
    <property type="match status" value="1"/>
</dbReference>
<evidence type="ECO:0000256" key="5">
    <source>
        <dbReference type="PROSITE-ProRule" id="PRU00176"/>
    </source>
</evidence>
<evidence type="ECO:0000256" key="2">
    <source>
        <dbReference type="ARBA" id="ARBA00007077"/>
    </source>
</evidence>
<comment type="similarity">
    <text evidence="2">Belongs to the RRM RBM34 family.</text>
</comment>
<dbReference type="Proteomes" id="UP000002729">
    <property type="component" value="Unassembled WGS sequence"/>
</dbReference>
<gene>
    <name evidence="8" type="ORF">AURANDRAFT_71254</name>
</gene>
<dbReference type="SUPFAM" id="SSF54928">
    <property type="entry name" value="RNA-binding domain, RBD"/>
    <property type="match status" value="2"/>
</dbReference>
<dbReference type="SMART" id="SM00360">
    <property type="entry name" value="RRM"/>
    <property type="match status" value="2"/>
</dbReference>
<evidence type="ECO:0000313" key="9">
    <source>
        <dbReference type="Proteomes" id="UP000002729"/>
    </source>
</evidence>
<keyword evidence="3 5" id="KW-0694">RNA-binding</keyword>
<dbReference type="KEGG" id="aaf:AURANDRAFT_71254"/>
<keyword evidence="4" id="KW-0539">Nucleus</keyword>
<evidence type="ECO:0000259" key="7">
    <source>
        <dbReference type="PROSITE" id="PS50102"/>
    </source>
</evidence>
<organism evidence="9">
    <name type="scientific">Aureococcus anophagefferens</name>
    <name type="common">Harmful bloom alga</name>
    <dbReference type="NCBI Taxonomy" id="44056"/>
    <lineage>
        <taxon>Eukaryota</taxon>
        <taxon>Sar</taxon>
        <taxon>Stramenopiles</taxon>
        <taxon>Ochrophyta</taxon>
        <taxon>Pelagophyceae</taxon>
        <taxon>Pelagomonadales</taxon>
        <taxon>Pelagomonadaceae</taxon>
        <taxon>Aureococcus</taxon>
    </lineage>
</organism>
<evidence type="ECO:0000256" key="6">
    <source>
        <dbReference type="SAM" id="MobiDB-lite"/>
    </source>
</evidence>
<sequence>MSSFGLGETFAPAKSSGSASALFSGGGAPARAAKAAPAKAASKKGYDDAVDRVLAKGKKRRRPDDDGFVTATAELAARVNAAPKKAKAPAPAKPAAAAPKPKAPKPAAAAAPAREDEDRTVFVGNVPTEATKKQLRTFFKTFGAVATVRTRSLPTAGVKVDDAGNDALVKRVCAQKHLLSDAKRTMHAYVVFETADAAAEAARAANGAVWPGPAAGAAGAEAAAYVAGEAPEVFHLRVDLASGARDDDAHLRTAFVGNAPRDLTEEGLRSLFAAHLAELGGHGAIDNVRVVRRKEDHLCIGVAYVMLRDKATLGAALELDGALYAERPAAKKRPLRVKTCGKRTKASLAPEERSQKPAKAAPSDRGAKRRLEKKALRAASRAAKAGAGAAAPRPKGKAAAAPKPWQGKKAGDADAAKAKKATDAKKKKRKANPDAGKKFVGKKPKP</sequence>
<dbReference type="InterPro" id="IPR012677">
    <property type="entry name" value="Nucleotide-bd_a/b_plait_sf"/>
</dbReference>
<dbReference type="OMA" id="KCTDEQM"/>
<dbReference type="InterPro" id="IPR035979">
    <property type="entry name" value="RBD_domain_sf"/>
</dbReference>
<feature type="region of interest" description="Disordered" evidence="6">
    <location>
        <begin position="332"/>
        <end position="446"/>
    </location>
</feature>
<dbReference type="GO" id="GO:0003723">
    <property type="term" value="F:RNA binding"/>
    <property type="evidence" value="ECO:0007669"/>
    <property type="project" value="UniProtKB-UniRule"/>
</dbReference>